<dbReference type="NCBIfam" id="TIGR01439">
    <property type="entry name" value="lp_hng_hel_AbrB"/>
    <property type="match status" value="1"/>
</dbReference>
<name>E1YM62_9BACT</name>
<dbReference type="GO" id="GO:0003677">
    <property type="term" value="F:DNA binding"/>
    <property type="evidence" value="ECO:0007669"/>
    <property type="project" value="InterPro"/>
</dbReference>
<evidence type="ECO:0000259" key="1">
    <source>
        <dbReference type="SMART" id="SM00966"/>
    </source>
</evidence>
<accession>E1YM62</accession>
<proteinExistence type="predicted"/>
<gene>
    <name evidence="2" type="ORF">N47_E47070</name>
</gene>
<dbReference type="SUPFAM" id="SSF89447">
    <property type="entry name" value="AbrB/MazE/MraZ-like"/>
    <property type="match status" value="1"/>
</dbReference>
<protein>
    <recommendedName>
        <fullName evidence="1">SpoVT-AbrB domain-containing protein</fullName>
    </recommendedName>
</protein>
<dbReference type="SMART" id="SM00966">
    <property type="entry name" value="SpoVT_AbrB"/>
    <property type="match status" value="1"/>
</dbReference>
<sequence length="76" mass="8718">MQTSTSKLTKKYQATVPETVRKKLNLNAGDVIAFEIDNDIIKLRKARPIDIEFSSALVPTLNEWNSQYDEEAYNEL</sequence>
<dbReference type="Gene3D" id="2.10.260.10">
    <property type="match status" value="1"/>
</dbReference>
<feature type="domain" description="SpoVT-AbrB" evidence="1">
    <location>
        <begin position="6"/>
        <end position="51"/>
    </location>
</feature>
<dbReference type="InterPro" id="IPR007159">
    <property type="entry name" value="SpoVT-AbrB_dom"/>
</dbReference>
<reference evidence="2" key="1">
    <citation type="journal article" date="2011" name="Environ. Microbiol.">
        <title>Genomic insights into the metabolic potential of the polycyclic aromatic hydrocarbon degrading sulfate-reducing Deltaproteobacterium N47.</title>
        <authorList>
            <person name="Bergmann F."/>
            <person name="Selesi D."/>
            <person name="Weinmaier T."/>
            <person name="Tischler P."/>
            <person name="Rattei T."/>
            <person name="Meckenstock R.U."/>
        </authorList>
    </citation>
    <scope>NUCLEOTIDE SEQUENCE</scope>
</reference>
<dbReference type="AlphaFoldDB" id="E1YM62"/>
<evidence type="ECO:0000313" key="2">
    <source>
        <dbReference type="EMBL" id="CBX31195.1"/>
    </source>
</evidence>
<dbReference type="Pfam" id="PF04014">
    <property type="entry name" value="MazE_antitoxin"/>
    <property type="match status" value="1"/>
</dbReference>
<dbReference type="InterPro" id="IPR037914">
    <property type="entry name" value="SpoVT-AbrB_sf"/>
</dbReference>
<dbReference type="EMBL" id="FR695877">
    <property type="protein sequence ID" value="CBX31195.1"/>
    <property type="molecule type" value="Genomic_DNA"/>
</dbReference>
<organism evidence="2">
    <name type="scientific">uncultured Desulfobacterium sp</name>
    <dbReference type="NCBI Taxonomy" id="201089"/>
    <lineage>
        <taxon>Bacteria</taxon>
        <taxon>Pseudomonadati</taxon>
        <taxon>Thermodesulfobacteriota</taxon>
        <taxon>Desulfobacteria</taxon>
        <taxon>Desulfobacterales</taxon>
        <taxon>Desulfobacteriaceae</taxon>
        <taxon>Desulfobacterium</taxon>
        <taxon>environmental samples</taxon>
    </lineage>
</organism>